<evidence type="ECO:0000256" key="2">
    <source>
        <dbReference type="ARBA" id="ARBA00022574"/>
    </source>
</evidence>
<dbReference type="Gene3D" id="2.130.10.10">
    <property type="entry name" value="YVTN repeat-like/Quinoprotein amine dehydrogenase"/>
    <property type="match status" value="1"/>
</dbReference>
<reference evidence="7" key="1">
    <citation type="submission" date="2021-09" db="EMBL/GenBank/DDBJ databases">
        <authorList>
            <consortium name="AG Swart"/>
            <person name="Singh M."/>
            <person name="Singh A."/>
            <person name="Seah K."/>
            <person name="Emmerich C."/>
        </authorList>
    </citation>
    <scope>NUCLEOTIDE SEQUENCE</scope>
    <source>
        <strain evidence="7">ATCC30299</strain>
    </source>
</reference>
<keyword evidence="2 6" id="KW-0853">WD repeat</keyword>
<dbReference type="AlphaFoldDB" id="A0AAU9JNH1"/>
<evidence type="ECO:0000256" key="6">
    <source>
        <dbReference type="PROSITE-ProRule" id="PRU00221"/>
    </source>
</evidence>
<comment type="similarity">
    <text evidence="1">Belongs to the WD repeat ESC family.</text>
</comment>
<dbReference type="EMBL" id="CAJZBQ010000044">
    <property type="protein sequence ID" value="CAG9327836.1"/>
    <property type="molecule type" value="Genomic_DNA"/>
</dbReference>
<organism evidence="7 8">
    <name type="scientific">Blepharisma stoltei</name>
    <dbReference type="NCBI Taxonomy" id="1481888"/>
    <lineage>
        <taxon>Eukaryota</taxon>
        <taxon>Sar</taxon>
        <taxon>Alveolata</taxon>
        <taxon>Ciliophora</taxon>
        <taxon>Postciliodesmatophora</taxon>
        <taxon>Heterotrichea</taxon>
        <taxon>Heterotrichida</taxon>
        <taxon>Blepharismidae</taxon>
        <taxon>Blepharisma</taxon>
    </lineage>
</organism>
<keyword evidence="8" id="KW-1185">Reference proteome</keyword>
<dbReference type="InterPro" id="IPR051243">
    <property type="entry name" value="PcG_WD-repeat"/>
</dbReference>
<protein>
    <submittedName>
        <fullName evidence="7">Uncharacterized protein</fullName>
    </submittedName>
</protein>
<evidence type="ECO:0000256" key="1">
    <source>
        <dbReference type="ARBA" id="ARBA00008075"/>
    </source>
</evidence>
<dbReference type="Proteomes" id="UP001162131">
    <property type="component" value="Unassembled WGS sequence"/>
</dbReference>
<dbReference type="InterPro" id="IPR036322">
    <property type="entry name" value="WD40_repeat_dom_sf"/>
</dbReference>
<dbReference type="InterPro" id="IPR015943">
    <property type="entry name" value="WD40/YVTN_repeat-like_dom_sf"/>
</dbReference>
<evidence type="ECO:0000313" key="8">
    <source>
        <dbReference type="Proteomes" id="UP001162131"/>
    </source>
</evidence>
<gene>
    <name evidence="7" type="ORF">BSTOLATCC_MIC44462</name>
</gene>
<feature type="repeat" description="WD" evidence="6">
    <location>
        <begin position="223"/>
        <end position="256"/>
    </location>
</feature>
<evidence type="ECO:0000256" key="5">
    <source>
        <dbReference type="ARBA" id="ARBA00023163"/>
    </source>
</evidence>
<dbReference type="PANTHER" id="PTHR10253">
    <property type="entry name" value="POLYCOMB PROTEIN"/>
    <property type="match status" value="1"/>
</dbReference>
<keyword evidence="4" id="KW-0805">Transcription regulation</keyword>
<dbReference type="Pfam" id="PF00400">
    <property type="entry name" value="WD40"/>
    <property type="match status" value="2"/>
</dbReference>
<dbReference type="PROSITE" id="PS50082">
    <property type="entry name" value="WD_REPEATS_2"/>
    <property type="match status" value="2"/>
</dbReference>
<proteinExistence type="inferred from homology"/>
<evidence type="ECO:0000313" key="7">
    <source>
        <dbReference type="EMBL" id="CAG9327836.1"/>
    </source>
</evidence>
<comment type="caution">
    <text evidence="7">The sequence shown here is derived from an EMBL/GenBank/DDBJ whole genome shotgun (WGS) entry which is preliminary data.</text>
</comment>
<keyword evidence="3" id="KW-0677">Repeat</keyword>
<sequence length="430" mass="48819">MSDDVMQIDREEENEFAEKLRAAGPLNLAVEHNIFLPGMEATYVKILVDEIPQGPPQIIPKLFRSIRCGREDFKEGRKIWDLSFLNSSLFPVRKVEPPNDLFATCGGPFIHVYRLSRPLADTFETLHIYVNTIQDDDLYTLSWGLLNDGEPILACAGKQGIILLINVYTYSLVGHHLVGHKNAIHQLKFAPGNSAFLLSASEDLSIRLWNILTFTQVAIFAGDLGHKHGVLTIDWHSTENIFASGGRDGAVKIWKITDELKNAMDESMTWNQNFMNNGANIPCARTPFRTKMIFEPEFSTNRVHKSYVDCVKFYGNLIYSKGQEGCIVVWKPHPERNPDSVTVLFTLNFPRNSEIGLRFTIDYEQDLLVLGGTESNCYLFDLTWESTEFREIKNALHTFRSPVRSAGFTADSSKMVYITDDCFVHLLQKI</sequence>
<dbReference type="SMART" id="SM00320">
    <property type="entry name" value="WD40"/>
    <property type="match status" value="3"/>
</dbReference>
<name>A0AAU9JNH1_9CILI</name>
<accession>A0AAU9JNH1</accession>
<evidence type="ECO:0000256" key="4">
    <source>
        <dbReference type="ARBA" id="ARBA00023015"/>
    </source>
</evidence>
<dbReference type="InterPro" id="IPR019775">
    <property type="entry name" value="WD40_repeat_CS"/>
</dbReference>
<evidence type="ECO:0000256" key="3">
    <source>
        <dbReference type="ARBA" id="ARBA00022737"/>
    </source>
</evidence>
<dbReference type="InterPro" id="IPR001680">
    <property type="entry name" value="WD40_rpt"/>
</dbReference>
<dbReference type="PROSITE" id="PS50294">
    <property type="entry name" value="WD_REPEATS_REGION"/>
    <property type="match status" value="2"/>
</dbReference>
<feature type="repeat" description="WD" evidence="6">
    <location>
        <begin position="177"/>
        <end position="219"/>
    </location>
</feature>
<keyword evidence="5" id="KW-0804">Transcription</keyword>
<dbReference type="SUPFAM" id="SSF50978">
    <property type="entry name" value="WD40 repeat-like"/>
    <property type="match status" value="1"/>
</dbReference>
<dbReference type="PROSITE" id="PS00678">
    <property type="entry name" value="WD_REPEATS_1"/>
    <property type="match status" value="1"/>
</dbReference>